<gene>
    <name evidence="2" type="ORF">COCSUDRAFT_32248</name>
</gene>
<keyword evidence="1" id="KW-1133">Transmembrane helix</keyword>
<evidence type="ECO:0000256" key="1">
    <source>
        <dbReference type="SAM" id="Phobius"/>
    </source>
</evidence>
<feature type="transmembrane region" description="Helical" evidence="1">
    <location>
        <begin position="58"/>
        <end position="78"/>
    </location>
</feature>
<evidence type="ECO:0000313" key="2">
    <source>
        <dbReference type="EMBL" id="EIE26703.1"/>
    </source>
</evidence>
<sequence length="118" mass="12984">MAKEAPILGKKGISEAQKRTNNVRAILTIILMVTFFGSMIASVTSIADFLEHHPELRFLFPLLGAGSVLLIIPLGVYLTNQGDFPDVNPIIPSHYFRLARRCFVAMVENDGKVSGKDL</sequence>
<comment type="caution">
    <text evidence="2">The sequence shown here is derived from an EMBL/GenBank/DDBJ whole genome shotgun (WGS) entry which is preliminary data.</text>
</comment>
<proteinExistence type="predicted"/>
<accession>I0Z7T4</accession>
<dbReference type="Proteomes" id="UP000007264">
    <property type="component" value="Unassembled WGS sequence"/>
</dbReference>
<dbReference type="EMBL" id="AGSI01000002">
    <property type="protein sequence ID" value="EIE26703.1"/>
    <property type="molecule type" value="Genomic_DNA"/>
</dbReference>
<keyword evidence="1" id="KW-0472">Membrane</keyword>
<dbReference type="GeneID" id="17044713"/>
<organism evidence="2 3">
    <name type="scientific">Coccomyxa subellipsoidea (strain C-169)</name>
    <name type="common">Green microalga</name>
    <dbReference type="NCBI Taxonomy" id="574566"/>
    <lineage>
        <taxon>Eukaryota</taxon>
        <taxon>Viridiplantae</taxon>
        <taxon>Chlorophyta</taxon>
        <taxon>core chlorophytes</taxon>
        <taxon>Trebouxiophyceae</taxon>
        <taxon>Trebouxiophyceae incertae sedis</taxon>
        <taxon>Coccomyxaceae</taxon>
        <taxon>Coccomyxa</taxon>
        <taxon>Coccomyxa subellipsoidea</taxon>
    </lineage>
</organism>
<dbReference type="RefSeq" id="XP_005651247.1">
    <property type="nucleotide sequence ID" value="XM_005651190.1"/>
</dbReference>
<dbReference type="OrthoDB" id="530344at2759"/>
<dbReference type="KEGG" id="csl:COCSUDRAFT_32248"/>
<name>I0Z7T4_COCSC</name>
<reference evidence="2 3" key="1">
    <citation type="journal article" date="2012" name="Genome Biol.">
        <title>The genome of the polar eukaryotic microalga coccomyxa subellipsoidea reveals traits of cold adaptation.</title>
        <authorList>
            <person name="Blanc G."/>
            <person name="Agarkova I."/>
            <person name="Grimwood J."/>
            <person name="Kuo A."/>
            <person name="Brueggeman A."/>
            <person name="Dunigan D."/>
            <person name="Gurnon J."/>
            <person name="Ladunga I."/>
            <person name="Lindquist E."/>
            <person name="Lucas S."/>
            <person name="Pangilinan J."/>
            <person name="Proschold T."/>
            <person name="Salamov A."/>
            <person name="Schmutz J."/>
            <person name="Weeks D."/>
            <person name="Yamada T."/>
            <person name="Claverie J.M."/>
            <person name="Grigoriev I."/>
            <person name="Van Etten J."/>
            <person name="Lomsadze A."/>
            <person name="Borodovsky M."/>
        </authorList>
    </citation>
    <scope>NUCLEOTIDE SEQUENCE [LARGE SCALE GENOMIC DNA]</scope>
    <source>
        <strain evidence="2 3">C-169</strain>
    </source>
</reference>
<feature type="transmembrane region" description="Helical" evidence="1">
    <location>
        <begin position="25"/>
        <end position="46"/>
    </location>
</feature>
<dbReference type="AlphaFoldDB" id="I0Z7T4"/>
<evidence type="ECO:0000313" key="3">
    <source>
        <dbReference type="Proteomes" id="UP000007264"/>
    </source>
</evidence>
<keyword evidence="3" id="KW-1185">Reference proteome</keyword>
<protein>
    <submittedName>
        <fullName evidence="2">Uncharacterized protein</fullName>
    </submittedName>
</protein>
<keyword evidence="1" id="KW-0812">Transmembrane</keyword>